<reference evidence="1 2" key="1">
    <citation type="submission" date="2016-12" db="EMBL/GenBank/DDBJ databases">
        <title>Characterization of two jumbo phages RP12 and RP31 infecting the phytopathogen Ralstonia solanacearum.</title>
        <authorList>
            <person name="Kawasaki T."/>
            <person name="Yoshikawa G."/>
            <person name="Ogata H."/>
            <person name="Yamada T."/>
        </authorList>
    </citation>
    <scope>NUCLEOTIDE SEQUENCE [LARGE SCALE GENOMIC DNA]</scope>
    <source>
        <strain evidence="1 2">RP12</strain>
    </source>
</reference>
<evidence type="ECO:0000313" key="1">
    <source>
        <dbReference type="EMBL" id="BAW19197.1"/>
    </source>
</evidence>
<organism evidence="1 2">
    <name type="scientific">Ralstonia phage RP12</name>
    <dbReference type="NCBI Taxonomy" id="1923889"/>
    <lineage>
        <taxon>Viruses</taxon>
        <taxon>Duplodnaviria</taxon>
        <taxon>Heunggongvirae</taxon>
        <taxon>Uroviricota</taxon>
        <taxon>Caudoviricetes</taxon>
        <taxon>Chimalliviridae</taxon>
        <taxon>Ripduovirus</taxon>
        <taxon>Ripduovirus RP12</taxon>
    </lineage>
</organism>
<dbReference type="EMBL" id="AP017924">
    <property type="protein sequence ID" value="BAW19197.1"/>
    <property type="molecule type" value="Genomic_DNA"/>
</dbReference>
<dbReference type="Proteomes" id="UP000222831">
    <property type="component" value="Segment"/>
</dbReference>
<proteinExistence type="predicted"/>
<protein>
    <submittedName>
        <fullName evidence="1">Uncharacterized protein</fullName>
    </submittedName>
</protein>
<sequence>MARNLELYLKDAKSHLRQATSILEDNAPYSVQEIKSAAKQAEQAAMVLNQLAGALDAAVDPHLTKISPLFNNR</sequence>
<name>A0A1L7N142_9CAUD</name>
<evidence type="ECO:0000313" key="2">
    <source>
        <dbReference type="Proteomes" id="UP000222831"/>
    </source>
</evidence>
<keyword evidence="2" id="KW-1185">Reference proteome</keyword>
<accession>A0A1L7N142</accession>
<dbReference type="KEGG" id="vg:40074618"/>
<dbReference type="GeneID" id="40074618"/>
<dbReference type="RefSeq" id="YP_009598916.1">
    <property type="nucleotide sequence ID" value="NC_041911.1"/>
</dbReference>